<comment type="caution">
    <text evidence="2">The sequence shown here is derived from an EMBL/GenBank/DDBJ whole genome shotgun (WGS) entry which is preliminary data.</text>
</comment>
<accession>A0A840TNG4</accession>
<evidence type="ECO:0000256" key="1">
    <source>
        <dbReference type="SAM" id="SignalP"/>
    </source>
</evidence>
<keyword evidence="1" id="KW-0732">Signal</keyword>
<feature type="chain" id="PRO_5032695131" description="META domain-containing protein" evidence="1">
    <location>
        <begin position="21"/>
        <end position="157"/>
    </location>
</feature>
<sequence length="157" mass="17491">MKSSKKIGLILSLLFLVAQSGCQQGDLVPLREIPQNPSYANFPLMSTKWQLVGFGDSKDKIRKAERLSPISYTVVFTNNGLIEGHTASNYAAGEYALSSDNVGLTISRFFSMTEANEVLDGPLFLQTMPRVNSYSISEKGLKLNYDRKKYLLFQPVD</sequence>
<keyword evidence="3" id="KW-1185">Reference proteome</keyword>
<evidence type="ECO:0000313" key="2">
    <source>
        <dbReference type="EMBL" id="MBB5282753.1"/>
    </source>
</evidence>
<proteinExistence type="predicted"/>
<dbReference type="Proteomes" id="UP000557307">
    <property type="component" value="Unassembled WGS sequence"/>
</dbReference>
<dbReference type="Gene3D" id="2.40.128.270">
    <property type="match status" value="1"/>
</dbReference>
<organism evidence="2 3">
    <name type="scientific">Rhabdobacter roseus</name>
    <dbReference type="NCBI Taxonomy" id="1655419"/>
    <lineage>
        <taxon>Bacteria</taxon>
        <taxon>Pseudomonadati</taxon>
        <taxon>Bacteroidota</taxon>
        <taxon>Cytophagia</taxon>
        <taxon>Cytophagales</taxon>
        <taxon>Cytophagaceae</taxon>
        <taxon>Rhabdobacter</taxon>
    </lineage>
</organism>
<dbReference type="AlphaFoldDB" id="A0A840TNG4"/>
<evidence type="ECO:0008006" key="4">
    <source>
        <dbReference type="Google" id="ProtNLM"/>
    </source>
</evidence>
<dbReference type="EMBL" id="JACHGF010000001">
    <property type="protein sequence ID" value="MBB5282753.1"/>
    <property type="molecule type" value="Genomic_DNA"/>
</dbReference>
<dbReference type="InterPro" id="IPR038670">
    <property type="entry name" value="HslJ-like_sf"/>
</dbReference>
<dbReference type="RefSeq" id="WP_184171410.1">
    <property type="nucleotide sequence ID" value="NZ_JACHGF010000001.1"/>
</dbReference>
<gene>
    <name evidence="2" type="ORF">HNQ92_000874</name>
</gene>
<evidence type="ECO:0000313" key="3">
    <source>
        <dbReference type="Proteomes" id="UP000557307"/>
    </source>
</evidence>
<feature type="signal peptide" evidence="1">
    <location>
        <begin position="1"/>
        <end position="20"/>
    </location>
</feature>
<protein>
    <recommendedName>
        <fullName evidence="4">META domain-containing protein</fullName>
    </recommendedName>
</protein>
<name>A0A840TNG4_9BACT</name>
<reference evidence="2 3" key="1">
    <citation type="submission" date="2020-08" db="EMBL/GenBank/DDBJ databases">
        <title>Genomic Encyclopedia of Type Strains, Phase IV (KMG-IV): sequencing the most valuable type-strain genomes for metagenomic binning, comparative biology and taxonomic classification.</title>
        <authorList>
            <person name="Goeker M."/>
        </authorList>
    </citation>
    <scope>NUCLEOTIDE SEQUENCE [LARGE SCALE GENOMIC DNA]</scope>
    <source>
        <strain evidence="2 3">DSM 105074</strain>
    </source>
</reference>